<evidence type="ECO:0000256" key="1">
    <source>
        <dbReference type="SAM" id="MobiDB-lite"/>
    </source>
</evidence>
<dbReference type="Proteomes" id="UP001603857">
    <property type="component" value="Unassembled WGS sequence"/>
</dbReference>
<name>A0ABD1LMM5_9FABA</name>
<evidence type="ECO:0000313" key="3">
    <source>
        <dbReference type="Proteomes" id="UP001603857"/>
    </source>
</evidence>
<reference evidence="2 3" key="1">
    <citation type="submission" date="2024-08" db="EMBL/GenBank/DDBJ databases">
        <title>Insights into the chromosomal genome structure of Flemingia macrophylla.</title>
        <authorList>
            <person name="Ding Y."/>
            <person name="Zhao Y."/>
            <person name="Bi W."/>
            <person name="Wu M."/>
            <person name="Zhao G."/>
            <person name="Gong Y."/>
            <person name="Li W."/>
            <person name="Zhang P."/>
        </authorList>
    </citation>
    <scope>NUCLEOTIDE SEQUENCE [LARGE SCALE GENOMIC DNA]</scope>
    <source>
        <strain evidence="2">DYQJB</strain>
        <tissue evidence="2">Leaf</tissue>
    </source>
</reference>
<organism evidence="2 3">
    <name type="scientific">Flemingia macrophylla</name>
    <dbReference type="NCBI Taxonomy" id="520843"/>
    <lineage>
        <taxon>Eukaryota</taxon>
        <taxon>Viridiplantae</taxon>
        <taxon>Streptophyta</taxon>
        <taxon>Embryophyta</taxon>
        <taxon>Tracheophyta</taxon>
        <taxon>Spermatophyta</taxon>
        <taxon>Magnoliopsida</taxon>
        <taxon>eudicotyledons</taxon>
        <taxon>Gunneridae</taxon>
        <taxon>Pentapetalae</taxon>
        <taxon>rosids</taxon>
        <taxon>fabids</taxon>
        <taxon>Fabales</taxon>
        <taxon>Fabaceae</taxon>
        <taxon>Papilionoideae</taxon>
        <taxon>50 kb inversion clade</taxon>
        <taxon>NPAAA clade</taxon>
        <taxon>indigoferoid/millettioid clade</taxon>
        <taxon>Phaseoleae</taxon>
        <taxon>Flemingia</taxon>
    </lineage>
</organism>
<dbReference type="AlphaFoldDB" id="A0ABD1LMM5"/>
<evidence type="ECO:0000313" key="2">
    <source>
        <dbReference type="EMBL" id="KAL2324777.1"/>
    </source>
</evidence>
<feature type="region of interest" description="Disordered" evidence="1">
    <location>
        <begin position="32"/>
        <end position="64"/>
    </location>
</feature>
<dbReference type="EMBL" id="JBGMDY010000008">
    <property type="protein sequence ID" value="KAL2324777.1"/>
    <property type="molecule type" value="Genomic_DNA"/>
</dbReference>
<feature type="compositionally biased region" description="Basic and acidic residues" evidence="1">
    <location>
        <begin position="44"/>
        <end position="64"/>
    </location>
</feature>
<gene>
    <name evidence="2" type="ORF">Fmac_023835</name>
</gene>
<keyword evidence="3" id="KW-1185">Reference proteome</keyword>
<protein>
    <submittedName>
        <fullName evidence="2">Uncharacterized protein</fullName>
    </submittedName>
</protein>
<proteinExistence type="predicted"/>
<sequence>MTKEPKLQDARRIVSEWPDLDLEASRFTSRILGEDLEPVQSPDQSKDLASEDSLKEDTESKAEL</sequence>
<accession>A0ABD1LMM5</accession>
<comment type="caution">
    <text evidence="2">The sequence shown here is derived from an EMBL/GenBank/DDBJ whole genome shotgun (WGS) entry which is preliminary data.</text>
</comment>